<dbReference type="RefSeq" id="WP_030523015.1">
    <property type="nucleotide sequence ID" value="NZ_JBEXYG010000019.1"/>
</dbReference>
<dbReference type="Gene3D" id="1.10.260.130">
    <property type="match status" value="1"/>
</dbReference>
<gene>
    <name evidence="1" type="ORF">ABZ510_15240</name>
</gene>
<dbReference type="PANTHER" id="PTHR34853:SF1">
    <property type="entry name" value="LIPASE 5"/>
    <property type="match status" value="1"/>
</dbReference>
<dbReference type="EMBL" id="JBEYBF010000009">
    <property type="protein sequence ID" value="MEU1953216.1"/>
    <property type="molecule type" value="Genomic_DNA"/>
</dbReference>
<evidence type="ECO:0000313" key="1">
    <source>
        <dbReference type="EMBL" id="MEU1953216.1"/>
    </source>
</evidence>
<organism evidence="1 2">
    <name type="scientific">Nocardia rhamnosiphila</name>
    <dbReference type="NCBI Taxonomy" id="426716"/>
    <lineage>
        <taxon>Bacteria</taxon>
        <taxon>Bacillati</taxon>
        <taxon>Actinomycetota</taxon>
        <taxon>Actinomycetes</taxon>
        <taxon>Mycobacteriales</taxon>
        <taxon>Nocardiaceae</taxon>
        <taxon>Nocardia</taxon>
    </lineage>
</organism>
<dbReference type="PANTHER" id="PTHR34853">
    <property type="match status" value="1"/>
</dbReference>
<dbReference type="Pfam" id="PF03583">
    <property type="entry name" value="LIP"/>
    <property type="match status" value="1"/>
</dbReference>
<reference evidence="1 2" key="1">
    <citation type="submission" date="2024-06" db="EMBL/GenBank/DDBJ databases">
        <title>The Natural Products Discovery Center: Release of the First 8490 Sequenced Strains for Exploring Actinobacteria Biosynthetic Diversity.</title>
        <authorList>
            <person name="Kalkreuter E."/>
            <person name="Kautsar S.A."/>
            <person name="Yang D."/>
            <person name="Bader C.D."/>
            <person name="Teijaro C.N."/>
            <person name="Fluegel L."/>
            <person name="Davis C.M."/>
            <person name="Simpson J.R."/>
            <person name="Lauterbach L."/>
            <person name="Steele A.D."/>
            <person name="Gui C."/>
            <person name="Meng S."/>
            <person name="Li G."/>
            <person name="Viehrig K."/>
            <person name="Ye F."/>
            <person name="Su P."/>
            <person name="Kiefer A.F."/>
            <person name="Nichols A."/>
            <person name="Cepeda A.J."/>
            <person name="Yan W."/>
            <person name="Fan B."/>
            <person name="Jiang Y."/>
            <person name="Adhikari A."/>
            <person name="Zheng C.-J."/>
            <person name="Schuster L."/>
            <person name="Cowan T.M."/>
            <person name="Smanski M.J."/>
            <person name="Chevrette M.G."/>
            <person name="De Carvalho L.P.S."/>
            <person name="Shen B."/>
        </authorList>
    </citation>
    <scope>NUCLEOTIDE SEQUENCE [LARGE SCALE GENOMIC DNA]</scope>
    <source>
        <strain evidence="1 2">NPDC019708</strain>
    </source>
</reference>
<keyword evidence="2" id="KW-1185">Reference proteome</keyword>
<proteinExistence type="predicted"/>
<dbReference type="InterPro" id="IPR005152">
    <property type="entry name" value="Lipase_secreted"/>
</dbReference>
<protein>
    <submittedName>
        <fullName evidence="1">Lipase family protein</fullName>
    </submittedName>
</protein>
<dbReference type="SUPFAM" id="SSF53474">
    <property type="entry name" value="alpha/beta-Hydrolases"/>
    <property type="match status" value="1"/>
</dbReference>
<comment type="caution">
    <text evidence="1">The sequence shown here is derived from an EMBL/GenBank/DDBJ whole genome shotgun (WGS) entry which is preliminary data.</text>
</comment>
<dbReference type="InterPro" id="IPR029058">
    <property type="entry name" value="AB_hydrolase_fold"/>
</dbReference>
<dbReference type="Gene3D" id="3.40.50.1820">
    <property type="entry name" value="alpha/beta hydrolase"/>
    <property type="match status" value="1"/>
</dbReference>
<dbReference type="Proteomes" id="UP001550628">
    <property type="component" value="Unassembled WGS sequence"/>
</dbReference>
<evidence type="ECO:0000313" key="2">
    <source>
        <dbReference type="Proteomes" id="UP001550628"/>
    </source>
</evidence>
<name>A0ABV2WQR2_9NOCA</name>
<dbReference type="GeneID" id="96244370"/>
<sequence>MKSEKRAWVAVLTGTLIVAGGGAIAAPPAWTEPASLQSQGAGGDILRAEASQTVVSAPGIPGTVPARSIRLTYASSDTHDAPTTVVGTYLEPLAPWTGPGERPLVAYAGGTQGQGAECAPSAMLSQVVRFQPPADMIFEYDAIAIYQLLARGMGVVITDYHDLNAPGIHNFLNRKTQGYAVLDSARAALRLPDTGLGPNSPVLLYGYSQGGMASAAAAELQPKYAPDLNVRGAYVGGPLVSPQDYIARFDGRPGVGTAIAWIVNGIAADYPDTRPVLDAALNNTGKAIMNEAIGKCGGLSSSFTQPQNTTQWTTSGLPLTAVIDGSPELKRAFDQQRLGGLAPSVPVRIYSARHDEGAPYAAVHGMAASWCGAGATVQLDSDAGLPPISAGLLGTHDVAFFPSLMNSQQWVTDRLANVPAPVNCAALP</sequence>
<accession>A0ABV2WQR2</accession>
<dbReference type="PIRSF" id="PIRSF029171">
    <property type="entry name" value="Esterase_LipA"/>
    <property type="match status" value="1"/>
</dbReference>